<gene>
    <name evidence="1" type="ORF">IWT126_00631</name>
</gene>
<keyword evidence="2" id="KW-1185">Reference proteome</keyword>
<sequence length="91" mass="10509">MASKNNRNSDKITLNPETFAEAVLGGNPKRDDEEDKIYIKRQLTLYLESMLLAQDFNDLEETRFDVDKSEKRNKILSKIIEHRYEGSGSGE</sequence>
<dbReference type="Proteomes" id="UP000198402">
    <property type="component" value="Unassembled WGS sequence"/>
</dbReference>
<comment type="caution">
    <text evidence="1">The sequence shown here is derived from an EMBL/GenBank/DDBJ whole genome shotgun (WGS) entry which is preliminary data.</text>
</comment>
<dbReference type="RefSeq" id="WP_054656194.1">
    <property type="nucleotide sequence ID" value="NZ_BBFL01000016.1"/>
</dbReference>
<accession>A0A1Z5IG10</accession>
<dbReference type="OrthoDB" id="2148962at2"/>
<name>A0A1Z5IG10_9LACO</name>
<evidence type="ECO:0000313" key="1">
    <source>
        <dbReference type="EMBL" id="GAX00616.1"/>
    </source>
</evidence>
<dbReference type="EMBL" id="BCMG01000002">
    <property type="protein sequence ID" value="GAX00616.1"/>
    <property type="molecule type" value="Genomic_DNA"/>
</dbReference>
<proteinExistence type="predicted"/>
<organism evidence="1 2">
    <name type="scientific">Secundilactobacillus silagei JCM 19001</name>
    <dbReference type="NCBI Taxonomy" id="1302250"/>
    <lineage>
        <taxon>Bacteria</taxon>
        <taxon>Bacillati</taxon>
        <taxon>Bacillota</taxon>
        <taxon>Bacilli</taxon>
        <taxon>Lactobacillales</taxon>
        <taxon>Lactobacillaceae</taxon>
        <taxon>Secundilactobacillus</taxon>
    </lineage>
</organism>
<protein>
    <submittedName>
        <fullName evidence="1">Uncharacterized protein</fullName>
    </submittedName>
</protein>
<reference evidence="1 2" key="1">
    <citation type="submission" date="2015-11" db="EMBL/GenBank/DDBJ databases">
        <title>Draft genome sequences of new species of the genus Lactobacillus isolated from orchardgrass silage.</title>
        <authorList>
            <person name="Tohno M."/>
            <person name="Tanizawa Y."/>
            <person name="Arita M."/>
        </authorList>
    </citation>
    <scope>NUCLEOTIDE SEQUENCE [LARGE SCALE GENOMIC DNA]</scope>
    <source>
        <strain evidence="1 2">IWT126</strain>
    </source>
</reference>
<dbReference type="AlphaFoldDB" id="A0A1Z5IG10"/>
<evidence type="ECO:0000313" key="2">
    <source>
        <dbReference type="Proteomes" id="UP000198402"/>
    </source>
</evidence>
<dbReference type="STRING" id="1302250.GCA_001313225_03048"/>